<evidence type="ECO:0000313" key="6">
    <source>
        <dbReference type="EMBL" id="MBB3925248.1"/>
    </source>
</evidence>
<dbReference type="Pfam" id="PF01152">
    <property type="entry name" value="Bac_globin"/>
    <property type="match status" value="1"/>
</dbReference>
<protein>
    <submittedName>
        <fullName evidence="6">Hemoglobin</fullName>
    </submittedName>
</protein>
<dbReference type="SUPFAM" id="SSF46458">
    <property type="entry name" value="Globin-like"/>
    <property type="match status" value="1"/>
</dbReference>
<accession>A0A7W6BEA3</accession>
<dbReference type="InterPro" id="IPR012292">
    <property type="entry name" value="Globin/Proto"/>
</dbReference>
<keyword evidence="4" id="KW-0408">Iron</keyword>
<dbReference type="Gene3D" id="1.10.490.10">
    <property type="entry name" value="Globins"/>
    <property type="match status" value="1"/>
</dbReference>
<dbReference type="PANTHER" id="PTHR47366">
    <property type="entry name" value="TWO-ON-TWO HEMOGLOBIN-3"/>
    <property type="match status" value="1"/>
</dbReference>
<evidence type="ECO:0000256" key="3">
    <source>
        <dbReference type="ARBA" id="ARBA00022723"/>
    </source>
</evidence>
<comment type="caution">
    <text evidence="6">The sequence shown here is derived from an EMBL/GenBank/DDBJ whole genome shotgun (WGS) entry which is preliminary data.</text>
</comment>
<dbReference type="GO" id="GO:0046872">
    <property type="term" value="F:metal ion binding"/>
    <property type="evidence" value="ECO:0007669"/>
    <property type="project" value="UniProtKB-KW"/>
</dbReference>
<sequence length="147" mass="16261">MSLRPQRITARPRSPFDRIGGRAAVASLVGRFYDRMDGNPAYRDLRAIHADDLDPMRERLTDFLVGWMGGPRDWFDRNPGACIMSAHAAMPGIDRRTAEQWIGCMEEAMEDVAARDPALARALLDSMRSMSLSMAKRAAAGAEPGQP</sequence>
<evidence type="ECO:0000256" key="4">
    <source>
        <dbReference type="ARBA" id="ARBA00023004"/>
    </source>
</evidence>
<evidence type="ECO:0000256" key="1">
    <source>
        <dbReference type="ARBA" id="ARBA00022448"/>
    </source>
</evidence>
<dbReference type="PANTHER" id="PTHR47366:SF1">
    <property type="entry name" value="TWO-ON-TWO HEMOGLOBIN-3"/>
    <property type="match status" value="1"/>
</dbReference>
<keyword evidence="1" id="KW-0813">Transport</keyword>
<dbReference type="RefSeq" id="WP_188070782.1">
    <property type="nucleotide sequence ID" value="NZ_BSPS01000030.1"/>
</dbReference>
<dbReference type="CDD" id="cd14773">
    <property type="entry name" value="TrHb2_PhHbO-like_O"/>
    <property type="match status" value="1"/>
</dbReference>
<dbReference type="InterPro" id="IPR009050">
    <property type="entry name" value="Globin-like_sf"/>
</dbReference>
<dbReference type="InterPro" id="IPR001486">
    <property type="entry name" value="Hemoglobin_trunc"/>
</dbReference>
<reference evidence="6 7" key="1">
    <citation type="submission" date="2020-08" db="EMBL/GenBank/DDBJ databases">
        <title>Genomic Encyclopedia of Type Strains, Phase IV (KMG-IV): sequencing the most valuable type-strain genomes for metagenomic binning, comparative biology and taxonomic classification.</title>
        <authorList>
            <person name="Goeker M."/>
        </authorList>
    </citation>
    <scope>NUCLEOTIDE SEQUENCE [LARGE SCALE GENOMIC DNA]</scope>
    <source>
        <strain evidence="6 7">DSM 26189</strain>
    </source>
</reference>
<organism evidence="6 7">
    <name type="scientific">Sphingobium jiangsuense</name>
    <dbReference type="NCBI Taxonomy" id="870476"/>
    <lineage>
        <taxon>Bacteria</taxon>
        <taxon>Pseudomonadati</taxon>
        <taxon>Pseudomonadota</taxon>
        <taxon>Alphaproteobacteria</taxon>
        <taxon>Sphingomonadales</taxon>
        <taxon>Sphingomonadaceae</taxon>
        <taxon>Sphingobium</taxon>
    </lineage>
</organism>
<evidence type="ECO:0000256" key="2">
    <source>
        <dbReference type="ARBA" id="ARBA00022617"/>
    </source>
</evidence>
<evidence type="ECO:0000256" key="5">
    <source>
        <dbReference type="ARBA" id="ARBA00034496"/>
    </source>
</evidence>
<dbReference type="Proteomes" id="UP000571950">
    <property type="component" value="Unassembled WGS sequence"/>
</dbReference>
<comment type="similarity">
    <text evidence="5">Belongs to the truncated hemoglobin family. Group II subfamily.</text>
</comment>
<gene>
    <name evidence="6" type="ORF">GGR43_000949</name>
</gene>
<dbReference type="GO" id="GO:0020037">
    <property type="term" value="F:heme binding"/>
    <property type="evidence" value="ECO:0007669"/>
    <property type="project" value="InterPro"/>
</dbReference>
<dbReference type="InterPro" id="IPR044203">
    <property type="entry name" value="GlbO/GLB3-like"/>
</dbReference>
<keyword evidence="7" id="KW-1185">Reference proteome</keyword>
<keyword evidence="3" id="KW-0479">Metal-binding</keyword>
<dbReference type="GO" id="GO:0005344">
    <property type="term" value="F:oxygen carrier activity"/>
    <property type="evidence" value="ECO:0007669"/>
    <property type="project" value="InterPro"/>
</dbReference>
<keyword evidence="2" id="KW-0349">Heme</keyword>
<proteinExistence type="inferred from homology"/>
<dbReference type="AlphaFoldDB" id="A0A7W6BEA3"/>
<dbReference type="EMBL" id="JACIDT010000002">
    <property type="protein sequence ID" value="MBB3925248.1"/>
    <property type="molecule type" value="Genomic_DNA"/>
</dbReference>
<dbReference type="GO" id="GO:0019825">
    <property type="term" value="F:oxygen binding"/>
    <property type="evidence" value="ECO:0007669"/>
    <property type="project" value="InterPro"/>
</dbReference>
<name>A0A7W6BEA3_9SPHN</name>
<evidence type="ECO:0000313" key="7">
    <source>
        <dbReference type="Proteomes" id="UP000571950"/>
    </source>
</evidence>